<dbReference type="InterPro" id="IPR012338">
    <property type="entry name" value="Beta-lactam/transpept-like"/>
</dbReference>
<evidence type="ECO:0000313" key="2">
    <source>
        <dbReference type="EMBL" id="MFF8280911.1"/>
    </source>
</evidence>
<protein>
    <submittedName>
        <fullName evidence="2">Serine hydrolase</fullName>
    </submittedName>
</protein>
<dbReference type="PANTHER" id="PTHR35333">
    <property type="entry name" value="BETA-LACTAMASE"/>
    <property type="match status" value="1"/>
</dbReference>
<dbReference type="InterPro" id="IPR000871">
    <property type="entry name" value="Beta-lactam_class-A"/>
</dbReference>
<dbReference type="GO" id="GO:0016787">
    <property type="term" value="F:hydrolase activity"/>
    <property type="evidence" value="ECO:0007669"/>
    <property type="project" value="UniProtKB-KW"/>
</dbReference>
<proteinExistence type="predicted"/>
<gene>
    <name evidence="2" type="ORF">ACF05T_33430</name>
</gene>
<dbReference type="Proteomes" id="UP001603013">
    <property type="component" value="Unassembled WGS sequence"/>
</dbReference>
<evidence type="ECO:0000259" key="1">
    <source>
        <dbReference type="Pfam" id="PF13354"/>
    </source>
</evidence>
<dbReference type="Gene3D" id="3.40.710.10">
    <property type="entry name" value="DD-peptidase/beta-lactamase superfamily"/>
    <property type="match status" value="1"/>
</dbReference>
<dbReference type="InterPro" id="IPR045155">
    <property type="entry name" value="Beta-lactam_cat"/>
</dbReference>
<reference evidence="2 3" key="1">
    <citation type="submission" date="2024-10" db="EMBL/GenBank/DDBJ databases">
        <title>The Natural Products Discovery Center: Release of the First 8490 Sequenced Strains for Exploring Actinobacteria Biosynthetic Diversity.</title>
        <authorList>
            <person name="Kalkreuter E."/>
            <person name="Kautsar S.A."/>
            <person name="Yang D."/>
            <person name="Bader C.D."/>
            <person name="Teijaro C.N."/>
            <person name="Fluegel L."/>
            <person name="Davis C.M."/>
            <person name="Simpson J.R."/>
            <person name="Lauterbach L."/>
            <person name="Steele A.D."/>
            <person name="Gui C."/>
            <person name="Meng S."/>
            <person name="Li G."/>
            <person name="Viehrig K."/>
            <person name="Ye F."/>
            <person name="Su P."/>
            <person name="Kiefer A.F."/>
            <person name="Nichols A."/>
            <person name="Cepeda A.J."/>
            <person name="Yan W."/>
            <person name="Fan B."/>
            <person name="Jiang Y."/>
            <person name="Adhikari A."/>
            <person name="Zheng C.-J."/>
            <person name="Schuster L."/>
            <person name="Cowan T.M."/>
            <person name="Smanski M.J."/>
            <person name="Chevrette M.G."/>
            <person name="De Carvalho L.P.S."/>
            <person name="Shen B."/>
        </authorList>
    </citation>
    <scope>NUCLEOTIDE SEQUENCE [LARGE SCALE GENOMIC DNA]</scope>
    <source>
        <strain evidence="2 3">NPDC015755</strain>
    </source>
</reference>
<accession>A0ABW6YLZ3</accession>
<comment type="caution">
    <text evidence="2">The sequence shown here is derived from an EMBL/GenBank/DDBJ whole genome shotgun (WGS) entry which is preliminary data.</text>
</comment>
<dbReference type="SUPFAM" id="SSF56601">
    <property type="entry name" value="beta-lactamase/transpeptidase-like"/>
    <property type="match status" value="1"/>
</dbReference>
<dbReference type="EMBL" id="JBIBSM010000027">
    <property type="protein sequence ID" value="MFF8280911.1"/>
    <property type="molecule type" value="Genomic_DNA"/>
</dbReference>
<dbReference type="PANTHER" id="PTHR35333:SF3">
    <property type="entry name" value="BETA-LACTAMASE-TYPE TRANSPEPTIDASE FOLD CONTAINING PROTEIN"/>
    <property type="match status" value="1"/>
</dbReference>
<name>A0ABW6YLZ3_9ACTN</name>
<dbReference type="Pfam" id="PF13354">
    <property type="entry name" value="Beta-lactamase2"/>
    <property type="match status" value="1"/>
</dbReference>
<dbReference type="RefSeq" id="WP_391937684.1">
    <property type="nucleotide sequence ID" value="NZ_JBIBSM010000027.1"/>
</dbReference>
<evidence type="ECO:0000313" key="3">
    <source>
        <dbReference type="Proteomes" id="UP001603013"/>
    </source>
</evidence>
<feature type="domain" description="Beta-lactamase class A catalytic" evidence="1">
    <location>
        <begin position="27"/>
        <end position="269"/>
    </location>
</feature>
<sequence>MTASSSPGAVRTRITAAFTDAGITGQLHAVDIDTGASHGIDADTLVPTASVHKLCLIATLYRQAALGRLDLRQPLDIPAEGRSPGATGLAAMRDAARLSLRDLATLAVAVSDNTAADLLFDTLGLDTVNQCMADLGLTRTVAHHTMRELYATLREDSGGTPAALTDPAVVARLRALDPARTNHSTPREITGLLTAAWRDDICPGEHGQEYAEELRTVLGLQAWSHRLAAGFPFDDVRVSGKTGSLPTLRHEAGVVEYPDGGRYAVAVFTRAAATTVTLPAADAAIGRAARIAVDALRA</sequence>
<keyword evidence="2" id="KW-0378">Hydrolase</keyword>
<keyword evidence="3" id="KW-1185">Reference proteome</keyword>
<organism evidence="2 3">
    <name type="scientific">Streptomyces lateritius</name>
    <dbReference type="NCBI Taxonomy" id="67313"/>
    <lineage>
        <taxon>Bacteria</taxon>
        <taxon>Bacillati</taxon>
        <taxon>Actinomycetota</taxon>
        <taxon>Actinomycetes</taxon>
        <taxon>Kitasatosporales</taxon>
        <taxon>Streptomycetaceae</taxon>
        <taxon>Streptomyces</taxon>
    </lineage>
</organism>